<feature type="region of interest" description="Disordered" evidence="1">
    <location>
        <begin position="47"/>
        <end position="106"/>
    </location>
</feature>
<evidence type="ECO:0000313" key="3">
    <source>
        <dbReference type="Proteomes" id="UP000440224"/>
    </source>
</evidence>
<evidence type="ECO:0000313" key="2">
    <source>
        <dbReference type="EMBL" id="MRG92914.1"/>
    </source>
</evidence>
<dbReference type="AlphaFoldDB" id="A0A6N7PS86"/>
<protein>
    <submittedName>
        <fullName evidence="2">AgmX/PglI C-terminal domain-containing protein</fullName>
    </submittedName>
</protein>
<evidence type="ECO:0000256" key="1">
    <source>
        <dbReference type="SAM" id="MobiDB-lite"/>
    </source>
</evidence>
<accession>A0A6N7PS86</accession>
<proteinExistence type="predicted"/>
<gene>
    <name evidence="2" type="ORF">GF068_13390</name>
</gene>
<dbReference type="InterPro" id="IPR049806">
    <property type="entry name" value="MasK-like_C"/>
</dbReference>
<reference evidence="2 3" key="1">
    <citation type="submission" date="2019-10" db="EMBL/GenBank/DDBJ databases">
        <title>A soil myxobacterium in the family Polyangiaceae.</title>
        <authorList>
            <person name="Li Y."/>
            <person name="Wang J."/>
        </authorList>
    </citation>
    <scope>NUCLEOTIDE SEQUENCE [LARGE SCALE GENOMIC DNA]</scope>
    <source>
        <strain evidence="2 3">DSM 14734</strain>
    </source>
</reference>
<dbReference type="OrthoDB" id="5510129at2"/>
<keyword evidence="3" id="KW-1185">Reference proteome</keyword>
<comment type="caution">
    <text evidence="2">The sequence shown here is derived from an EMBL/GenBank/DDBJ whole genome shotgun (WGS) entry which is preliminary data.</text>
</comment>
<dbReference type="Proteomes" id="UP000440224">
    <property type="component" value="Unassembled WGS sequence"/>
</dbReference>
<sequence length="235" mass="24638">MARRAPRGEVAHVESGSSRMAVMRACATASFFATLSLTFAALFSACASGSPPEASAPEASTDKPASGAEAAPKDEKAAAPTGDQGAVAAAQAPPSAPRKAPEKASDCKDMLAELTNEPPASGVVMNNAQTAGDAGASDRFQPMSDLVKSKRDAFRCCFDLWAKDNPGQKVKISFTFELAPDGRLKEAKVKPEKSDATAPEIESCMQDVAKGLTYPPSPSGKDTIFTYPFEFKARR</sequence>
<organism evidence="2 3">
    <name type="scientific">Polyangium spumosum</name>
    <dbReference type="NCBI Taxonomy" id="889282"/>
    <lineage>
        <taxon>Bacteria</taxon>
        <taxon>Pseudomonadati</taxon>
        <taxon>Myxococcota</taxon>
        <taxon>Polyangia</taxon>
        <taxon>Polyangiales</taxon>
        <taxon>Polyangiaceae</taxon>
        <taxon>Polyangium</taxon>
    </lineage>
</organism>
<dbReference type="EMBL" id="WJIE01000003">
    <property type="protein sequence ID" value="MRG92914.1"/>
    <property type="molecule type" value="Genomic_DNA"/>
</dbReference>
<dbReference type="NCBIfam" id="NF033768">
    <property type="entry name" value="myxo_SS_tail"/>
    <property type="match status" value="1"/>
</dbReference>
<name>A0A6N7PS86_9BACT</name>